<evidence type="ECO:0000313" key="13">
    <source>
        <dbReference type="EMBL" id="KAK1306794.1"/>
    </source>
</evidence>
<accession>A0AAV9E0L9</accession>
<gene>
    <name evidence="13" type="ORF">QJS10_CPA10g01374</name>
</gene>
<comment type="caution">
    <text evidence="13">The sequence shown here is derived from an EMBL/GenBank/DDBJ whole genome shotgun (WGS) entry which is preliminary data.</text>
</comment>
<keyword evidence="4 11" id="KW-0812">Transmembrane</keyword>
<feature type="domain" description="RING-type" evidence="12">
    <location>
        <begin position="317"/>
        <end position="357"/>
    </location>
</feature>
<dbReference type="InterPro" id="IPR057992">
    <property type="entry name" value="TPR_SYVN1_N"/>
</dbReference>
<keyword evidence="3" id="KW-0808">Transferase</keyword>
<keyword evidence="7" id="KW-0862">Zinc</keyword>
<feature type="transmembrane region" description="Helical" evidence="11">
    <location>
        <begin position="164"/>
        <end position="182"/>
    </location>
</feature>
<organism evidence="13 14">
    <name type="scientific">Acorus calamus</name>
    <name type="common">Sweet flag</name>
    <dbReference type="NCBI Taxonomy" id="4465"/>
    <lineage>
        <taxon>Eukaryota</taxon>
        <taxon>Viridiplantae</taxon>
        <taxon>Streptophyta</taxon>
        <taxon>Embryophyta</taxon>
        <taxon>Tracheophyta</taxon>
        <taxon>Spermatophyta</taxon>
        <taxon>Magnoliopsida</taxon>
        <taxon>Liliopsida</taxon>
        <taxon>Acoraceae</taxon>
        <taxon>Acorus</taxon>
    </lineage>
</organism>
<evidence type="ECO:0000259" key="12">
    <source>
        <dbReference type="PROSITE" id="PS50089"/>
    </source>
</evidence>
<evidence type="ECO:0000256" key="10">
    <source>
        <dbReference type="PROSITE-ProRule" id="PRU00175"/>
    </source>
</evidence>
<evidence type="ECO:0000256" key="11">
    <source>
        <dbReference type="SAM" id="Phobius"/>
    </source>
</evidence>
<reference evidence="13" key="2">
    <citation type="submission" date="2023-06" db="EMBL/GenBank/DDBJ databases">
        <authorList>
            <person name="Ma L."/>
            <person name="Liu K.-W."/>
            <person name="Li Z."/>
            <person name="Hsiao Y.-Y."/>
            <person name="Qi Y."/>
            <person name="Fu T."/>
            <person name="Tang G."/>
            <person name="Zhang D."/>
            <person name="Sun W.-H."/>
            <person name="Liu D.-K."/>
            <person name="Li Y."/>
            <person name="Chen G.-Z."/>
            <person name="Liu X.-D."/>
            <person name="Liao X.-Y."/>
            <person name="Jiang Y.-T."/>
            <person name="Yu X."/>
            <person name="Hao Y."/>
            <person name="Huang J."/>
            <person name="Zhao X.-W."/>
            <person name="Ke S."/>
            <person name="Chen Y.-Y."/>
            <person name="Wu W.-L."/>
            <person name="Hsu J.-L."/>
            <person name="Lin Y.-F."/>
            <person name="Huang M.-D."/>
            <person name="Li C.-Y."/>
            <person name="Huang L."/>
            <person name="Wang Z.-W."/>
            <person name="Zhao X."/>
            <person name="Zhong W.-Y."/>
            <person name="Peng D.-H."/>
            <person name="Ahmad S."/>
            <person name="Lan S."/>
            <person name="Zhang J.-S."/>
            <person name="Tsai W.-C."/>
            <person name="Van De Peer Y."/>
            <person name="Liu Z.-J."/>
        </authorList>
    </citation>
    <scope>NUCLEOTIDE SEQUENCE</scope>
    <source>
        <strain evidence="13">CP</strain>
        <tissue evidence="13">Leaves</tissue>
    </source>
</reference>
<protein>
    <recommendedName>
        <fullName evidence="12">RING-type domain-containing protein</fullName>
    </recommendedName>
</protein>
<dbReference type="Pfam" id="PF13639">
    <property type="entry name" value="zf-RING_2"/>
    <property type="match status" value="1"/>
</dbReference>
<sequence length="363" mass="41690">MLQILSTLIQMHKQCSSKDGADCNTALINFNTIKKMGLHMYAGDISATRITVIYRFFLEMVSLSDSKICPLILWIVGAVFISHLFLHRFIRSLQAEVEVLTEGFGRESFDITCNIILFRKFFTIENLGIAFALLLVKNLDLLAQKKTEHVQQGSHVSLLSQLRFAGLLLLLLVADALLIHSHAKHLIDTWQLSVSLYFSLEFMISLITTGLTLLKYILFSIDMRGEAQWERKLVSAYYLDLIRDVLCLSMNLCFLLTISLGLDIRLSLILVDKQWETFCNLKTRVADFVRCWELTSILNERYPDATPQERVVNADNCVICHEEMDTAKKLKCRHLFHFQCLRRWMMQTEQASCPICRSSIAPP</sequence>
<keyword evidence="6 10" id="KW-0863">Zinc-finger</keyword>
<dbReference type="GO" id="GO:0036503">
    <property type="term" value="P:ERAD pathway"/>
    <property type="evidence" value="ECO:0007669"/>
    <property type="project" value="TreeGrafter"/>
</dbReference>
<keyword evidence="5" id="KW-0479">Metal-binding</keyword>
<proteinExistence type="predicted"/>
<dbReference type="AlphaFoldDB" id="A0AAV9E0L9"/>
<evidence type="ECO:0000256" key="7">
    <source>
        <dbReference type="ARBA" id="ARBA00022833"/>
    </source>
</evidence>
<comment type="pathway">
    <text evidence="2">Protein modification; protein ubiquitination.</text>
</comment>
<reference evidence="13" key="1">
    <citation type="journal article" date="2023" name="Nat. Commun.">
        <title>Diploid and tetraploid genomes of Acorus and the evolution of monocots.</title>
        <authorList>
            <person name="Ma L."/>
            <person name="Liu K.W."/>
            <person name="Li Z."/>
            <person name="Hsiao Y.Y."/>
            <person name="Qi Y."/>
            <person name="Fu T."/>
            <person name="Tang G.D."/>
            <person name="Zhang D."/>
            <person name="Sun W.H."/>
            <person name="Liu D.K."/>
            <person name="Li Y."/>
            <person name="Chen G.Z."/>
            <person name="Liu X.D."/>
            <person name="Liao X.Y."/>
            <person name="Jiang Y.T."/>
            <person name="Yu X."/>
            <person name="Hao Y."/>
            <person name="Huang J."/>
            <person name="Zhao X.W."/>
            <person name="Ke S."/>
            <person name="Chen Y.Y."/>
            <person name="Wu W.L."/>
            <person name="Hsu J.L."/>
            <person name="Lin Y.F."/>
            <person name="Huang M.D."/>
            <person name="Li C.Y."/>
            <person name="Huang L."/>
            <person name="Wang Z.W."/>
            <person name="Zhao X."/>
            <person name="Zhong W.Y."/>
            <person name="Peng D.H."/>
            <person name="Ahmad S."/>
            <person name="Lan S."/>
            <person name="Zhang J.S."/>
            <person name="Tsai W.C."/>
            <person name="Van de Peer Y."/>
            <person name="Liu Z.J."/>
        </authorList>
    </citation>
    <scope>NUCLEOTIDE SEQUENCE</scope>
    <source>
        <strain evidence="13">CP</strain>
    </source>
</reference>
<feature type="transmembrane region" description="Helical" evidence="11">
    <location>
        <begin position="127"/>
        <end position="143"/>
    </location>
</feature>
<dbReference type="InterPro" id="IPR013083">
    <property type="entry name" value="Znf_RING/FYVE/PHD"/>
</dbReference>
<dbReference type="PANTHER" id="PTHR22763:SF184">
    <property type="entry name" value="E3 UBIQUITIN-PROTEIN LIGASE SYNOVIOLIN"/>
    <property type="match status" value="1"/>
</dbReference>
<keyword evidence="9 11" id="KW-0472">Membrane</keyword>
<dbReference type="Proteomes" id="UP001180020">
    <property type="component" value="Unassembled WGS sequence"/>
</dbReference>
<dbReference type="GO" id="GO:0005789">
    <property type="term" value="C:endoplasmic reticulum membrane"/>
    <property type="evidence" value="ECO:0007669"/>
    <property type="project" value="UniProtKB-SubCell"/>
</dbReference>
<dbReference type="SMART" id="SM00184">
    <property type="entry name" value="RING"/>
    <property type="match status" value="1"/>
</dbReference>
<evidence type="ECO:0000256" key="8">
    <source>
        <dbReference type="ARBA" id="ARBA00022989"/>
    </source>
</evidence>
<dbReference type="SUPFAM" id="SSF57850">
    <property type="entry name" value="RING/U-box"/>
    <property type="match status" value="1"/>
</dbReference>
<evidence type="ECO:0000256" key="4">
    <source>
        <dbReference type="ARBA" id="ARBA00022692"/>
    </source>
</evidence>
<dbReference type="InterPro" id="IPR001841">
    <property type="entry name" value="Znf_RING"/>
</dbReference>
<evidence type="ECO:0000256" key="9">
    <source>
        <dbReference type="ARBA" id="ARBA00023136"/>
    </source>
</evidence>
<feature type="transmembrane region" description="Helical" evidence="11">
    <location>
        <begin position="202"/>
        <end position="221"/>
    </location>
</feature>
<dbReference type="GO" id="GO:0008270">
    <property type="term" value="F:zinc ion binding"/>
    <property type="evidence" value="ECO:0007669"/>
    <property type="project" value="UniProtKB-KW"/>
</dbReference>
<dbReference type="Pfam" id="PF25563">
    <property type="entry name" value="TPR_SYVN1_N"/>
    <property type="match status" value="1"/>
</dbReference>
<comment type="subcellular location">
    <subcellularLocation>
        <location evidence="1">Endomembrane system</location>
        <topology evidence="1">Multi-pass membrane protein</topology>
    </subcellularLocation>
</comment>
<dbReference type="GO" id="GO:0043161">
    <property type="term" value="P:proteasome-mediated ubiquitin-dependent protein catabolic process"/>
    <property type="evidence" value="ECO:0007669"/>
    <property type="project" value="TreeGrafter"/>
</dbReference>
<evidence type="ECO:0000256" key="5">
    <source>
        <dbReference type="ARBA" id="ARBA00022723"/>
    </source>
</evidence>
<dbReference type="GO" id="GO:0061630">
    <property type="term" value="F:ubiquitin protein ligase activity"/>
    <property type="evidence" value="ECO:0007669"/>
    <property type="project" value="UniProtKB-EC"/>
</dbReference>
<evidence type="ECO:0000256" key="1">
    <source>
        <dbReference type="ARBA" id="ARBA00004127"/>
    </source>
</evidence>
<feature type="transmembrane region" description="Helical" evidence="11">
    <location>
        <begin position="68"/>
        <end position="86"/>
    </location>
</feature>
<name>A0AAV9E0L9_ACOCL</name>
<dbReference type="PROSITE" id="PS50089">
    <property type="entry name" value="ZF_RING_2"/>
    <property type="match status" value="1"/>
</dbReference>
<dbReference type="InterPro" id="IPR050731">
    <property type="entry name" value="HRD1_E3_ubiq-ligases"/>
</dbReference>
<keyword evidence="14" id="KW-1185">Reference proteome</keyword>
<evidence type="ECO:0000256" key="6">
    <source>
        <dbReference type="ARBA" id="ARBA00022771"/>
    </source>
</evidence>
<evidence type="ECO:0000256" key="2">
    <source>
        <dbReference type="ARBA" id="ARBA00004906"/>
    </source>
</evidence>
<keyword evidence="8 11" id="KW-1133">Transmembrane helix</keyword>
<evidence type="ECO:0000313" key="14">
    <source>
        <dbReference type="Proteomes" id="UP001180020"/>
    </source>
</evidence>
<dbReference type="EMBL" id="JAUJYO010000010">
    <property type="protein sequence ID" value="KAK1306794.1"/>
    <property type="molecule type" value="Genomic_DNA"/>
</dbReference>
<dbReference type="PANTHER" id="PTHR22763">
    <property type="entry name" value="RING ZINC FINGER PROTEIN"/>
    <property type="match status" value="1"/>
</dbReference>
<evidence type="ECO:0000256" key="3">
    <source>
        <dbReference type="ARBA" id="ARBA00022679"/>
    </source>
</evidence>
<dbReference type="Gene3D" id="3.30.40.10">
    <property type="entry name" value="Zinc/RING finger domain, C3HC4 (zinc finger)"/>
    <property type="match status" value="1"/>
</dbReference>